<keyword evidence="3" id="KW-1185">Reference proteome</keyword>
<organism evidence="2 3">
    <name type="scientific">Fibroporia radiculosa</name>
    <dbReference type="NCBI Taxonomy" id="599839"/>
    <lineage>
        <taxon>Eukaryota</taxon>
        <taxon>Fungi</taxon>
        <taxon>Dikarya</taxon>
        <taxon>Basidiomycota</taxon>
        <taxon>Agaricomycotina</taxon>
        <taxon>Agaricomycetes</taxon>
        <taxon>Polyporales</taxon>
        <taxon>Fibroporiaceae</taxon>
        <taxon>Fibroporia</taxon>
    </lineage>
</organism>
<dbReference type="PANTHER" id="PTHR34815">
    <property type="entry name" value="LYSINE ACETYLTRANSFERASE"/>
    <property type="match status" value="1"/>
</dbReference>
<evidence type="ECO:0000313" key="3">
    <source>
        <dbReference type="Proteomes" id="UP000006352"/>
    </source>
</evidence>
<dbReference type="Pfam" id="PF22998">
    <property type="entry name" value="GNAT_LYC1-like"/>
    <property type="match status" value="1"/>
</dbReference>
<accession>J4IBI9</accession>
<dbReference type="STRING" id="599839.J4IBI9"/>
<dbReference type="OrthoDB" id="2020070at2759"/>
<evidence type="ECO:0000313" key="2">
    <source>
        <dbReference type="EMBL" id="CCM04741.1"/>
    </source>
</evidence>
<reference evidence="2 3" key="1">
    <citation type="journal article" date="2012" name="Appl. Environ. Microbiol.">
        <title>Short-read sequencing for genomic analysis of the brown rot fungus Fibroporia radiculosa.</title>
        <authorList>
            <person name="Tang J.D."/>
            <person name="Perkins A.D."/>
            <person name="Sonstegard T.S."/>
            <person name="Schroeder S.G."/>
            <person name="Burgess S.C."/>
            <person name="Diehl S.V."/>
        </authorList>
    </citation>
    <scope>NUCLEOTIDE SEQUENCE [LARGE SCALE GENOMIC DNA]</scope>
    <source>
        <strain evidence="2 3">TFFH 294</strain>
    </source>
</reference>
<dbReference type="RefSeq" id="XP_012184024.1">
    <property type="nucleotide sequence ID" value="XM_012328634.1"/>
</dbReference>
<protein>
    <recommendedName>
        <fullName evidence="1">LYC1 C-terminal domain-containing protein</fullName>
    </recommendedName>
</protein>
<gene>
    <name evidence="2" type="ORF">FIBRA_06930</name>
</gene>
<feature type="domain" description="LYC1 C-terminal" evidence="1">
    <location>
        <begin position="204"/>
        <end position="375"/>
    </location>
</feature>
<dbReference type="PANTHER" id="PTHR34815:SF2">
    <property type="entry name" value="N-ACETYLTRANSFERASE DOMAIN-CONTAINING PROTEIN"/>
    <property type="match status" value="1"/>
</dbReference>
<dbReference type="Proteomes" id="UP000006352">
    <property type="component" value="Unassembled WGS sequence"/>
</dbReference>
<dbReference type="EMBL" id="HE797166">
    <property type="protein sequence ID" value="CCM04741.1"/>
    <property type="molecule type" value="Genomic_DNA"/>
</dbReference>
<proteinExistence type="predicted"/>
<dbReference type="GeneID" id="24099652"/>
<dbReference type="InParanoid" id="J4IBI9"/>
<dbReference type="HOGENOM" id="CLU_038171_2_0_1"/>
<dbReference type="InterPro" id="IPR055100">
    <property type="entry name" value="GNAT_LYC1-like"/>
</dbReference>
<sequence>MSSNPILLENLSLFPATPEQTLECLKRTAIEWANGFTTEDFVRRETILSLQEHGAEGKLTSWVIAPRANPKTLDFMCSCDTFRRTAVVARPGADPKAKEIIAYGIASVFTPPEKRRNGYARHMMRLLHWVLAPWSTLPPFPKAWGAPPAVAHGNAQLSILYSDIGPNFYYTCGPDGNGTPGWVECESVETSLVLSSERMRENVSAPHKSSHSWMWLGEDDMKYVWEQDVEWMKADLAASASSTSRLQVAFLTDKGVGASQGATLHDVLENIGSGRPTFATWSLDTLASSRTLILTRLRATRVTFPALVERLIEFARRCDVVKIEIWGMNTELQEVAGGLGWETTRRASHLASMKWYGKEVSDEIDWAFNERFCWV</sequence>
<evidence type="ECO:0000259" key="1">
    <source>
        <dbReference type="Pfam" id="PF22998"/>
    </source>
</evidence>
<dbReference type="AlphaFoldDB" id="J4IBI9"/>
<dbReference type="InterPro" id="IPR053013">
    <property type="entry name" value="LAT"/>
</dbReference>
<name>J4IBI9_9APHY</name>